<dbReference type="GO" id="GO:0003824">
    <property type="term" value="F:catalytic activity"/>
    <property type="evidence" value="ECO:0007669"/>
    <property type="project" value="InterPro"/>
</dbReference>
<gene>
    <name evidence="2" type="ORF">SteCoe_26704</name>
</gene>
<evidence type="ECO:0000313" key="3">
    <source>
        <dbReference type="Proteomes" id="UP000187209"/>
    </source>
</evidence>
<dbReference type="SUPFAM" id="SSF56752">
    <property type="entry name" value="D-aminoacid aminotransferase-like PLP-dependent enzymes"/>
    <property type="match status" value="1"/>
</dbReference>
<name>A0A1R2BC75_9CILI</name>
<dbReference type="Pfam" id="PF01063">
    <property type="entry name" value="Aminotran_4"/>
    <property type="match status" value="1"/>
</dbReference>
<organism evidence="2 3">
    <name type="scientific">Stentor coeruleus</name>
    <dbReference type="NCBI Taxonomy" id="5963"/>
    <lineage>
        <taxon>Eukaryota</taxon>
        <taxon>Sar</taxon>
        <taxon>Alveolata</taxon>
        <taxon>Ciliophora</taxon>
        <taxon>Postciliodesmatophora</taxon>
        <taxon>Heterotrichea</taxon>
        <taxon>Heterotrichida</taxon>
        <taxon>Stentoridae</taxon>
        <taxon>Stentor</taxon>
    </lineage>
</organism>
<dbReference type="InterPro" id="IPR036038">
    <property type="entry name" value="Aminotransferase-like"/>
</dbReference>
<dbReference type="Gene3D" id="3.30.470.10">
    <property type="match status" value="1"/>
</dbReference>
<reference evidence="2 3" key="1">
    <citation type="submission" date="2016-11" db="EMBL/GenBank/DDBJ databases">
        <title>The macronuclear genome of Stentor coeruleus: a giant cell with tiny introns.</title>
        <authorList>
            <person name="Slabodnick M."/>
            <person name="Ruby J.G."/>
            <person name="Reiff S.B."/>
            <person name="Swart E.C."/>
            <person name="Gosai S."/>
            <person name="Prabakaran S."/>
            <person name="Witkowska E."/>
            <person name="Larue G.E."/>
            <person name="Fisher S."/>
            <person name="Freeman R.M."/>
            <person name="Gunawardena J."/>
            <person name="Chu W."/>
            <person name="Stover N.A."/>
            <person name="Gregory B.D."/>
            <person name="Nowacki M."/>
            <person name="Derisi J."/>
            <person name="Roy S.W."/>
            <person name="Marshall W.F."/>
            <person name="Sood P."/>
        </authorList>
    </citation>
    <scope>NUCLEOTIDE SEQUENCE [LARGE SCALE GENOMIC DNA]</scope>
    <source>
        <strain evidence="2">WM001</strain>
    </source>
</reference>
<keyword evidence="3" id="KW-1185">Reference proteome</keyword>
<dbReference type="OrthoDB" id="25921at2759"/>
<evidence type="ECO:0000256" key="1">
    <source>
        <dbReference type="ARBA" id="ARBA00009320"/>
    </source>
</evidence>
<dbReference type="InterPro" id="IPR001544">
    <property type="entry name" value="Aminotrans_IV"/>
</dbReference>
<sequence length="324" mass="36635">MLRILNSSSKIFEAFDSCPIYTRSSIVAMYSSAINGIIADKSLMSIPIDDHLVHRGHCVYGLVNIINGKAYRLTESVQKILKAAERINIQLPMTNEDICKVLLDLAAFTQMQNVQIKYWVSSGRGNMMIVPIKDLSTFYAVAQKHEIKDTICPVSEFTLSLPITKRFHNLYRNSKYLVNILCSMNSKNQGGCRGLLVDENNNFIESENTICIVTHDRKFVTPNFEVDTCQTPIDRVVKFAEDLCRQEIINQIEIRELSVEEAVNASEAMIIERDYVLEVLALNGSQITTTEGRVTKAIKEALVKDFTNDELTVGVDYNSYDKEL</sequence>
<dbReference type="PANTHER" id="PTHR42743">
    <property type="entry name" value="AMINO-ACID AMINOTRANSFERASE"/>
    <property type="match status" value="1"/>
</dbReference>
<comment type="similarity">
    <text evidence="1">Belongs to the class-IV pyridoxal-phosphate-dependent aminotransferase family.</text>
</comment>
<dbReference type="GO" id="GO:0046394">
    <property type="term" value="P:carboxylic acid biosynthetic process"/>
    <property type="evidence" value="ECO:0007669"/>
    <property type="project" value="UniProtKB-ARBA"/>
</dbReference>
<dbReference type="InterPro" id="IPR050571">
    <property type="entry name" value="Class-IV_PLP-Dep_Aminotrnsfr"/>
</dbReference>
<evidence type="ECO:0000313" key="2">
    <source>
        <dbReference type="EMBL" id="OMJ74379.1"/>
    </source>
</evidence>
<proteinExistence type="inferred from homology"/>
<dbReference type="EMBL" id="MPUH01000755">
    <property type="protein sequence ID" value="OMJ74379.1"/>
    <property type="molecule type" value="Genomic_DNA"/>
</dbReference>
<comment type="caution">
    <text evidence="2">The sequence shown here is derived from an EMBL/GenBank/DDBJ whole genome shotgun (WGS) entry which is preliminary data.</text>
</comment>
<dbReference type="InterPro" id="IPR043131">
    <property type="entry name" value="BCAT-like_N"/>
</dbReference>
<dbReference type="InterPro" id="IPR043132">
    <property type="entry name" value="BCAT-like_C"/>
</dbReference>
<dbReference type="Gene3D" id="3.20.10.10">
    <property type="entry name" value="D-amino Acid Aminotransferase, subunit A, domain 2"/>
    <property type="match status" value="1"/>
</dbReference>
<dbReference type="PANTHER" id="PTHR42743:SF13">
    <property type="entry name" value="P-LOOP CONTAINING NUCLEOSIDE TRIPHOSPHATE HYDROLASE PROTEIN"/>
    <property type="match status" value="1"/>
</dbReference>
<dbReference type="AlphaFoldDB" id="A0A1R2BC75"/>
<protein>
    <submittedName>
        <fullName evidence="2">Uncharacterized protein</fullName>
    </submittedName>
</protein>
<dbReference type="Proteomes" id="UP000187209">
    <property type="component" value="Unassembled WGS sequence"/>
</dbReference>
<accession>A0A1R2BC75</accession>